<keyword evidence="5" id="KW-0997">Cell inner membrane</keyword>
<dbReference type="SUPFAM" id="SSF56519">
    <property type="entry name" value="Penicillin binding protein dimerisation domain"/>
    <property type="match status" value="1"/>
</dbReference>
<evidence type="ECO:0000256" key="12">
    <source>
        <dbReference type="ARBA" id="ARBA00023136"/>
    </source>
</evidence>
<keyword evidence="4" id="KW-1003">Cell membrane</keyword>
<evidence type="ECO:0000256" key="11">
    <source>
        <dbReference type="ARBA" id="ARBA00022989"/>
    </source>
</evidence>
<keyword evidence="12 14" id="KW-0472">Membrane</keyword>
<dbReference type="NCBIfam" id="TIGR03423">
    <property type="entry name" value="pbp2_mrdA"/>
    <property type="match status" value="1"/>
</dbReference>
<dbReference type="InterPro" id="IPR050515">
    <property type="entry name" value="Beta-lactam/transpept"/>
</dbReference>
<dbReference type="PANTHER" id="PTHR30627">
    <property type="entry name" value="PEPTIDOGLYCAN D,D-TRANSPEPTIDASE"/>
    <property type="match status" value="1"/>
</dbReference>
<evidence type="ECO:0000256" key="14">
    <source>
        <dbReference type="SAM" id="Phobius"/>
    </source>
</evidence>
<evidence type="ECO:0000256" key="1">
    <source>
        <dbReference type="ARBA" id="ARBA00004167"/>
    </source>
</evidence>
<evidence type="ECO:0000256" key="10">
    <source>
        <dbReference type="ARBA" id="ARBA00022984"/>
    </source>
</evidence>
<comment type="subcellular location">
    <subcellularLocation>
        <location evidence="2">Cell membrane</location>
    </subcellularLocation>
    <subcellularLocation>
        <location evidence="1">Membrane</location>
        <topology evidence="1">Single-pass membrane protein</topology>
    </subcellularLocation>
</comment>
<keyword evidence="8 17" id="KW-0378">Hydrolase</keyword>
<gene>
    <name evidence="17" type="primary">mrdA</name>
    <name evidence="17" type="ORF">IAD17_02340</name>
</gene>
<comment type="caution">
    <text evidence="17">The sequence shown here is derived from an EMBL/GenBank/DDBJ whole genome shotgun (WGS) entry which is preliminary data.</text>
</comment>
<sequence>MSAPLIIALIIIVALIVIALAVWFISRSGAGRFTFDIGGQTPRAAGGEDTSAESGTKSRLLGLAAFSAGVFALLTGKLWSMMLVSSDKYTSMAESNRTRSISLPATRGRILDRNGEELVTNRPSLAVAAESSVLDDEIELRLLSNLLGMPYIAAKRKVQDQSEGAQSARTVSIDVKRRIVAYLGEHADIFPGVTVEERTQRSYPQGSLAAHLLGYTGSVTQEQHDASQESNDEGSVAYEMGDIVGQAGIEYQYENVLQGVRGEQRVFVDADGNITDYSTTVPPVSGSDIVLTIDSTIQAGAEAGLKHAIEESRAKGNKDCDAGAVVVLDATNGEVLALASAPTFEPSVFVGGISNDDWNALSSEESDNPLMNRAVSGQYMSASTIKPLTAFAALDYGIATPDSGYDCTGFWTGFGEASGQYCWDHDGHGYMTLQTGITFSCDVVFYEIGKGFWYADEDKKLGMQDTFEKWGLGSATGIDLPSEASGRVPTPDWKWNYFSDYSDEDRSWKGGDNTNIAIGQGDILVTPMQMCCVYAGIANRGTIWRPHLLKSIQARSGDGTISETQGQELLTAEEDASYFDLVHTALEGVIYEEDASTTAHFTNLSVRVAGKTGSGERPGEPATGWFCVYAPADNPKYVIAAVIEQGGFGATSAMYAVRDTLGAIYNEPDTQSSSNDTATE</sequence>
<protein>
    <submittedName>
        <fullName evidence="17">Penicillin-binding protein 2</fullName>
        <ecNumber evidence="17">3.4.16.4</ecNumber>
    </submittedName>
</protein>
<dbReference type="PANTHER" id="PTHR30627:SF2">
    <property type="entry name" value="PEPTIDOGLYCAN D,D-TRANSPEPTIDASE MRDA"/>
    <property type="match status" value="1"/>
</dbReference>
<keyword evidence="9" id="KW-0133">Cell shape</keyword>
<feature type="transmembrane region" description="Helical" evidence="14">
    <location>
        <begin position="6"/>
        <end position="25"/>
    </location>
</feature>
<reference evidence="17" key="2">
    <citation type="journal article" date="2021" name="PeerJ">
        <title>Extensive microbial diversity within the chicken gut microbiome revealed by metagenomics and culture.</title>
        <authorList>
            <person name="Gilroy R."/>
            <person name="Ravi A."/>
            <person name="Getino M."/>
            <person name="Pursley I."/>
            <person name="Horton D.L."/>
            <person name="Alikhan N.F."/>
            <person name="Baker D."/>
            <person name="Gharbi K."/>
            <person name="Hall N."/>
            <person name="Watson M."/>
            <person name="Adriaenssens E.M."/>
            <person name="Foster-Nyarko E."/>
            <person name="Jarju S."/>
            <person name="Secka A."/>
            <person name="Antonio M."/>
            <person name="Oren A."/>
            <person name="Chaudhuri R.R."/>
            <person name="La Ragione R."/>
            <person name="Hildebrand F."/>
            <person name="Pallen M.J."/>
        </authorList>
    </citation>
    <scope>NUCLEOTIDE SEQUENCE</scope>
    <source>
        <strain evidence="17">ChiHjej12B11-29160</strain>
    </source>
</reference>
<dbReference type="InterPro" id="IPR012338">
    <property type="entry name" value="Beta-lactam/transpept-like"/>
</dbReference>
<dbReference type="EC" id="3.4.16.4" evidence="17"/>
<dbReference type="InterPro" id="IPR017790">
    <property type="entry name" value="Penicillin-binding_protein_2"/>
</dbReference>
<dbReference type="Gene3D" id="3.40.710.10">
    <property type="entry name" value="DD-peptidase/beta-lactamase superfamily"/>
    <property type="match status" value="1"/>
</dbReference>
<dbReference type="Pfam" id="PF00905">
    <property type="entry name" value="Transpeptidase"/>
    <property type="match status" value="1"/>
</dbReference>
<feature type="domain" description="Penicillin-binding protein dimerisation" evidence="16">
    <location>
        <begin position="103"/>
        <end position="275"/>
    </location>
</feature>
<evidence type="ECO:0000256" key="2">
    <source>
        <dbReference type="ARBA" id="ARBA00004236"/>
    </source>
</evidence>
<evidence type="ECO:0000256" key="6">
    <source>
        <dbReference type="ARBA" id="ARBA00022670"/>
    </source>
</evidence>
<name>A0A9D1HY38_9ACTN</name>
<keyword evidence="17" id="KW-0121">Carboxypeptidase</keyword>
<evidence type="ECO:0000313" key="17">
    <source>
        <dbReference type="EMBL" id="HIU23748.1"/>
    </source>
</evidence>
<evidence type="ECO:0000259" key="15">
    <source>
        <dbReference type="Pfam" id="PF00905"/>
    </source>
</evidence>
<dbReference type="Pfam" id="PF03717">
    <property type="entry name" value="PBP_dimer"/>
    <property type="match status" value="1"/>
</dbReference>
<dbReference type="GO" id="GO:0008360">
    <property type="term" value="P:regulation of cell shape"/>
    <property type="evidence" value="ECO:0007669"/>
    <property type="project" value="UniProtKB-KW"/>
</dbReference>
<dbReference type="GO" id="GO:0071555">
    <property type="term" value="P:cell wall organization"/>
    <property type="evidence" value="ECO:0007669"/>
    <property type="project" value="UniProtKB-KW"/>
</dbReference>
<evidence type="ECO:0000256" key="5">
    <source>
        <dbReference type="ARBA" id="ARBA00022519"/>
    </source>
</evidence>
<evidence type="ECO:0000256" key="3">
    <source>
        <dbReference type="ARBA" id="ARBA00007171"/>
    </source>
</evidence>
<comment type="similarity">
    <text evidence="3">Belongs to the transpeptidase family.</text>
</comment>
<keyword evidence="6" id="KW-0645">Protease</keyword>
<dbReference type="AlphaFoldDB" id="A0A9D1HY38"/>
<evidence type="ECO:0000256" key="8">
    <source>
        <dbReference type="ARBA" id="ARBA00022801"/>
    </source>
</evidence>
<dbReference type="SUPFAM" id="SSF56601">
    <property type="entry name" value="beta-lactamase/transpeptidase-like"/>
    <property type="match status" value="1"/>
</dbReference>
<reference evidence="17" key="1">
    <citation type="submission" date="2020-10" db="EMBL/GenBank/DDBJ databases">
        <authorList>
            <person name="Gilroy R."/>
        </authorList>
    </citation>
    <scope>NUCLEOTIDE SEQUENCE</scope>
    <source>
        <strain evidence="17">ChiHjej12B11-29160</strain>
    </source>
</reference>
<dbReference type="InterPro" id="IPR005311">
    <property type="entry name" value="PBP_dimer"/>
</dbReference>
<evidence type="ECO:0000313" key="18">
    <source>
        <dbReference type="Proteomes" id="UP000824078"/>
    </source>
</evidence>
<dbReference type="GO" id="GO:0009252">
    <property type="term" value="P:peptidoglycan biosynthetic process"/>
    <property type="evidence" value="ECO:0007669"/>
    <property type="project" value="UniProtKB-KW"/>
</dbReference>
<dbReference type="GO" id="GO:0009002">
    <property type="term" value="F:serine-type D-Ala-D-Ala carboxypeptidase activity"/>
    <property type="evidence" value="ECO:0007669"/>
    <property type="project" value="UniProtKB-EC"/>
</dbReference>
<evidence type="ECO:0000256" key="13">
    <source>
        <dbReference type="ARBA" id="ARBA00023316"/>
    </source>
</evidence>
<feature type="domain" description="Penicillin-binding protein transpeptidase" evidence="15">
    <location>
        <begin position="323"/>
        <end position="652"/>
    </location>
</feature>
<keyword evidence="10" id="KW-0573">Peptidoglycan synthesis</keyword>
<keyword evidence="13" id="KW-0961">Cell wall biogenesis/degradation</keyword>
<dbReference type="Proteomes" id="UP000824078">
    <property type="component" value="Unassembled WGS sequence"/>
</dbReference>
<dbReference type="GO" id="GO:0006508">
    <property type="term" value="P:proteolysis"/>
    <property type="evidence" value="ECO:0007669"/>
    <property type="project" value="UniProtKB-KW"/>
</dbReference>
<dbReference type="GO" id="GO:0008658">
    <property type="term" value="F:penicillin binding"/>
    <property type="evidence" value="ECO:0007669"/>
    <property type="project" value="InterPro"/>
</dbReference>
<dbReference type="Gene3D" id="3.90.1310.10">
    <property type="entry name" value="Penicillin-binding protein 2a (Domain 2)"/>
    <property type="match status" value="1"/>
</dbReference>
<keyword evidence="11 14" id="KW-1133">Transmembrane helix</keyword>
<evidence type="ECO:0000256" key="9">
    <source>
        <dbReference type="ARBA" id="ARBA00022960"/>
    </source>
</evidence>
<dbReference type="GO" id="GO:0005886">
    <property type="term" value="C:plasma membrane"/>
    <property type="evidence" value="ECO:0007669"/>
    <property type="project" value="UniProtKB-SubCell"/>
</dbReference>
<evidence type="ECO:0000256" key="4">
    <source>
        <dbReference type="ARBA" id="ARBA00022475"/>
    </source>
</evidence>
<accession>A0A9D1HY38</accession>
<keyword evidence="7 14" id="KW-0812">Transmembrane</keyword>
<feature type="transmembrane region" description="Helical" evidence="14">
    <location>
        <begin position="60"/>
        <end position="82"/>
    </location>
</feature>
<evidence type="ECO:0000256" key="7">
    <source>
        <dbReference type="ARBA" id="ARBA00022692"/>
    </source>
</evidence>
<organism evidence="17 18">
    <name type="scientific">Candidatus Coprovicinus avistercoris</name>
    <dbReference type="NCBI Taxonomy" id="2840754"/>
    <lineage>
        <taxon>Bacteria</taxon>
        <taxon>Bacillati</taxon>
        <taxon>Actinomycetota</taxon>
        <taxon>Coriobacteriia</taxon>
        <taxon>Coriobacteriales</taxon>
        <taxon>Coriobacteriaceae</taxon>
        <taxon>Coriobacteriaceae incertae sedis</taxon>
        <taxon>Candidatus Coprovicinus</taxon>
    </lineage>
</organism>
<evidence type="ECO:0000259" key="16">
    <source>
        <dbReference type="Pfam" id="PF03717"/>
    </source>
</evidence>
<dbReference type="InterPro" id="IPR036138">
    <property type="entry name" value="PBP_dimer_sf"/>
</dbReference>
<proteinExistence type="inferred from homology"/>
<dbReference type="InterPro" id="IPR001460">
    <property type="entry name" value="PCN-bd_Tpept"/>
</dbReference>
<dbReference type="GO" id="GO:0071972">
    <property type="term" value="F:peptidoglycan L,D-transpeptidase activity"/>
    <property type="evidence" value="ECO:0007669"/>
    <property type="project" value="TreeGrafter"/>
</dbReference>
<dbReference type="EMBL" id="DVMQ01000007">
    <property type="protein sequence ID" value="HIU23748.1"/>
    <property type="molecule type" value="Genomic_DNA"/>
</dbReference>